<dbReference type="Proteomes" id="UP000295499">
    <property type="component" value="Unassembled WGS sequence"/>
</dbReference>
<gene>
    <name evidence="2" type="ORF">CLV32_2162</name>
</gene>
<name>A0A4R6IMJ7_9SPHI</name>
<accession>A0A4R6IMJ7</accession>
<comment type="caution">
    <text evidence="2">The sequence shown here is derived from an EMBL/GenBank/DDBJ whole genome shotgun (WGS) entry which is preliminary data.</text>
</comment>
<keyword evidence="1" id="KW-0175">Coiled coil</keyword>
<reference evidence="2 3" key="1">
    <citation type="submission" date="2019-03" db="EMBL/GenBank/DDBJ databases">
        <title>Genomic Encyclopedia of Archaeal and Bacterial Type Strains, Phase II (KMG-II): from individual species to whole genera.</title>
        <authorList>
            <person name="Goeker M."/>
        </authorList>
    </citation>
    <scope>NUCLEOTIDE SEQUENCE [LARGE SCALE GENOMIC DNA]</scope>
    <source>
        <strain evidence="2 3">DSM 19034</strain>
    </source>
</reference>
<protein>
    <submittedName>
        <fullName evidence="2">Uncharacterized protein</fullName>
    </submittedName>
</protein>
<dbReference type="OrthoDB" id="661307at2"/>
<evidence type="ECO:0000313" key="2">
    <source>
        <dbReference type="EMBL" id="TDO23175.1"/>
    </source>
</evidence>
<evidence type="ECO:0000313" key="3">
    <source>
        <dbReference type="Proteomes" id="UP000295499"/>
    </source>
</evidence>
<evidence type="ECO:0000256" key="1">
    <source>
        <dbReference type="SAM" id="Coils"/>
    </source>
</evidence>
<proteinExistence type="predicted"/>
<feature type="coiled-coil region" evidence="1">
    <location>
        <begin position="2"/>
        <end position="29"/>
    </location>
</feature>
<dbReference type="EMBL" id="SNWM01000002">
    <property type="protein sequence ID" value="TDO23175.1"/>
    <property type="molecule type" value="Genomic_DNA"/>
</dbReference>
<dbReference type="AlphaFoldDB" id="A0A4R6IMJ7"/>
<sequence length="228" mass="27083">MKSDLEELILAYEQEKAELERDIARDIAESEFEYTAYNQKALWRVNRKLELLKDFHNPYASRIAEQERRITYLKNFRNSAANKYGISVEHNIAEAEAKILAMKQTVPEHYFDGQEIDDALFNLVERGKPFKFYFKSRLDIYARFQLKDAIIIITLGFDQTEEIDLSDPLIHMKKLSSLGFNFINNQWVSEYPVIHFKDAWGLKILLARMVYDVFYQNRDWDSARIVYE</sequence>
<keyword evidence="3" id="KW-1185">Reference proteome</keyword>
<dbReference type="RefSeq" id="WP_133555144.1">
    <property type="nucleotide sequence ID" value="NZ_SNWM01000002.1"/>
</dbReference>
<organism evidence="2 3">
    <name type="scientific">Pedobacter duraquae</name>
    <dbReference type="NCBI Taxonomy" id="425511"/>
    <lineage>
        <taxon>Bacteria</taxon>
        <taxon>Pseudomonadati</taxon>
        <taxon>Bacteroidota</taxon>
        <taxon>Sphingobacteriia</taxon>
        <taxon>Sphingobacteriales</taxon>
        <taxon>Sphingobacteriaceae</taxon>
        <taxon>Pedobacter</taxon>
    </lineage>
</organism>